<evidence type="ECO:0000256" key="1">
    <source>
        <dbReference type="ARBA" id="ARBA00001933"/>
    </source>
</evidence>
<dbReference type="InterPro" id="IPR004839">
    <property type="entry name" value="Aminotransferase_I/II_large"/>
</dbReference>
<dbReference type="PANTHER" id="PTHR13693">
    <property type="entry name" value="CLASS II AMINOTRANSFERASE/8-AMINO-7-OXONONANOATE SYNTHASE"/>
    <property type="match status" value="1"/>
</dbReference>
<evidence type="ECO:0000256" key="7">
    <source>
        <dbReference type="ARBA" id="ARBA00022756"/>
    </source>
</evidence>
<evidence type="ECO:0000256" key="4">
    <source>
        <dbReference type="ARBA" id="ARBA00011738"/>
    </source>
</evidence>
<keyword evidence="15" id="KW-1185">Reference proteome</keyword>
<evidence type="ECO:0000256" key="5">
    <source>
        <dbReference type="ARBA" id="ARBA00013187"/>
    </source>
</evidence>
<comment type="similarity">
    <text evidence="3">Belongs to the class-II pyridoxal-phosphate-dependent aminotransferase family. BioF subfamily.</text>
</comment>
<dbReference type="GO" id="GO:0009102">
    <property type="term" value="P:biotin biosynthetic process"/>
    <property type="evidence" value="ECO:0007669"/>
    <property type="project" value="UniProtKB-KW"/>
</dbReference>
<dbReference type="Gene3D" id="3.40.640.10">
    <property type="entry name" value="Type I PLP-dependent aspartate aminotransferase-like (Major domain)"/>
    <property type="match status" value="1"/>
</dbReference>
<evidence type="ECO:0000259" key="13">
    <source>
        <dbReference type="Pfam" id="PF00155"/>
    </source>
</evidence>
<dbReference type="InterPro" id="IPR015424">
    <property type="entry name" value="PyrdxlP-dep_Trfase"/>
</dbReference>
<evidence type="ECO:0000256" key="9">
    <source>
        <dbReference type="ARBA" id="ARBA00032610"/>
    </source>
</evidence>
<dbReference type="PROSITE" id="PS00599">
    <property type="entry name" value="AA_TRANSFER_CLASS_2"/>
    <property type="match status" value="1"/>
</dbReference>
<organism evidence="14 15">
    <name type="scientific">Magnetospirillum fulvum</name>
    <name type="common">Rhodospirillum fulvum</name>
    <dbReference type="NCBI Taxonomy" id="1082"/>
    <lineage>
        <taxon>Bacteria</taxon>
        <taxon>Pseudomonadati</taxon>
        <taxon>Pseudomonadota</taxon>
        <taxon>Alphaproteobacteria</taxon>
        <taxon>Rhodospirillales</taxon>
        <taxon>Rhodospirillaceae</taxon>
        <taxon>Magnetospirillum</taxon>
    </lineage>
</organism>
<dbReference type="OrthoDB" id="9807157at2"/>
<reference evidence="15" key="1">
    <citation type="submission" date="2016-10" db="EMBL/GenBank/DDBJ databases">
        <authorList>
            <person name="Varghese N."/>
            <person name="Submissions S."/>
        </authorList>
    </citation>
    <scope>NUCLEOTIDE SEQUENCE [LARGE SCALE GENOMIC DNA]</scope>
    <source>
        <strain evidence="15">DSM 13234</strain>
    </source>
</reference>
<keyword evidence="6" id="KW-0808">Transferase</keyword>
<evidence type="ECO:0000256" key="3">
    <source>
        <dbReference type="ARBA" id="ARBA00010008"/>
    </source>
</evidence>
<comment type="pathway">
    <text evidence="2">Cofactor biosynthesis; biotin biosynthesis.</text>
</comment>
<protein>
    <recommendedName>
        <fullName evidence="5">8-amino-7-oxononanoate synthase</fullName>
        <ecNumber evidence="5">2.3.1.47</ecNumber>
    </recommendedName>
    <alternativeName>
        <fullName evidence="9">7-keto-8-amino-pelargonic acid synthase</fullName>
    </alternativeName>
    <alternativeName>
        <fullName evidence="10">8-amino-7-ketopelargonate synthase</fullName>
    </alternativeName>
</protein>
<dbReference type="EC" id="2.3.1.47" evidence="5"/>
<dbReference type="SUPFAM" id="SSF53383">
    <property type="entry name" value="PLP-dependent transferases"/>
    <property type="match status" value="1"/>
</dbReference>
<evidence type="ECO:0000256" key="6">
    <source>
        <dbReference type="ARBA" id="ARBA00022679"/>
    </source>
</evidence>
<keyword evidence="8 12" id="KW-0663">Pyridoxal phosphate</keyword>
<dbReference type="EMBL" id="FNWO01000004">
    <property type="protein sequence ID" value="SEH32453.1"/>
    <property type="molecule type" value="Genomic_DNA"/>
</dbReference>
<comment type="catalytic activity">
    <reaction evidence="11">
        <text>6-carboxyhexanoyl-[ACP] + L-alanine + H(+) = (8S)-8-amino-7-oxononanoate + holo-[ACP] + CO2</text>
        <dbReference type="Rhea" id="RHEA:42288"/>
        <dbReference type="Rhea" id="RHEA-COMP:9685"/>
        <dbReference type="Rhea" id="RHEA-COMP:9955"/>
        <dbReference type="ChEBI" id="CHEBI:15378"/>
        <dbReference type="ChEBI" id="CHEBI:16526"/>
        <dbReference type="ChEBI" id="CHEBI:57972"/>
        <dbReference type="ChEBI" id="CHEBI:64479"/>
        <dbReference type="ChEBI" id="CHEBI:78846"/>
        <dbReference type="ChEBI" id="CHEBI:149468"/>
        <dbReference type="EC" id="2.3.1.47"/>
    </reaction>
</comment>
<dbReference type="AlphaFoldDB" id="A0A1H6HET3"/>
<dbReference type="InterPro" id="IPR015422">
    <property type="entry name" value="PyrdxlP-dep_Trfase_small"/>
</dbReference>
<evidence type="ECO:0000256" key="2">
    <source>
        <dbReference type="ARBA" id="ARBA00004746"/>
    </source>
</evidence>
<evidence type="ECO:0000256" key="8">
    <source>
        <dbReference type="ARBA" id="ARBA00022898"/>
    </source>
</evidence>
<dbReference type="PANTHER" id="PTHR13693:SF100">
    <property type="entry name" value="8-AMINO-7-OXONONANOATE SYNTHASE"/>
    <property type="match status" value="1"/>
</dbReference>
<gene>
    <name evidence="14" type="ORF">SAMN04244559_01247</name>
</gene>
<evidence type="ECO:0000256" key="11">
    <source>
        <dbReference type="ARBA" id="ARBA00047715"/>
    </source>
</evidence>
<evidence type="ECO:0000313" key="15">
    <source>
        <dbReference type="Proteomes" id="UP000182983"/>
    </source>
</evidence>
<proteinExistence type="inferred from homology"/>
<evidence type="ECO:0000256" key="12">
    <source>
        <dbReference type="RuleBase" id="RU003693"/>
    </source>
</evidence>
<dbReference type="Pfam" id="PF00155">
    <property type="entry name" value="Aminotran_1_2"/>
    <property type="match status" value="1"/>
</dbReference>
<keyword evidence="7" id="KW-0093">Biotin biosynthesis</keyword>
<comment type="subunit">
    <text evidence="4">Homodimer.</text>
</comment>
<accession>A0A1H6HET3</accession>
<name>A0A1H6HET3_MAGFU</name>
<dbReference type="InterPro" id="IPR050087">
    <property type="entry name" value="AON_synthase_class-II"/>
</dbReference>
<feature type="domain" description="Aminotransferase class I/classII large" evidence="13">
    <location>
        <begin position="41"/>
        <end position="382"/>
    </location>
</feature>
<dbReference type="Proteomes" id="UP000182983">
    <property type="component" value="Unassembled WGS sequence"/>
</dbReference>
<comment type="cofactor">
    <cofactor evidence="1 12">
        <name>pyridoxal 5'-phosphate</name>
        <dbReference type="ChEBI" id="CHEBI:597326"/>
    </cofactor>
</comment>
<dbReference type="RefSeq" id="WP_074766614.1">
    <property type="nucleotide sequence ID" value="NZ_FNWO01000004.1"/>
</dbReference>
<sequence>MQELDDILAGALAGLQSAGRKRTLNPVERLENGRIRRRGRELIDFSSNDYLGLSRHPVLIERSRQWAAEYGTGSGASRLVTGHLAAYEAVEAKIARAKGSEAAMVLVSGWQTNASVLPALLDRSLWGAEPVVFADRLIHASLHAGLTLAGGRAQRYRHDDLGHLEELLEKSADRPGPKVIVSETVFSMDGDVIDAAALAALARKWNALLYLDEAHATGVMGETGFGLTPGLGIDLAMGTFSKGMGSFGAYVGCSAVLRDYLVNRASGLIYATALPPPVLGAIDAALDLVPTMGEARARLARNAARLRAGFAEAGLDTGPSASQIVPVILGDEHRTLRVAARLEENGVLGIAIRPPTVPPGTSRIRFALSAVHSDADIDRLIALVPQAVEETI</sequence>
<dbReference type="GO" id="GO:0030170">
    <property type="term" value="F:pyridoxal phosphate binding"/>
    <property type="evidence" value="ECO:0007669"/>
    <property type="project" value="InterPro"/>
</dbReference>
<dbReference type="InterPro" id="IPR015421">
    <property type="entry name" value="PyrdxlP-dep_Trfase_major"/>
</dbReference>
<dbReference type="GO" id="GO:0008710">
    <property type="term" value="F:8-amino-7-oxononanoate synthase activity"/>
    <property type="evidence" value="ECO:0007669"/>
    <property type="project" value="UniProtKB-EC"/>
</dbReference>
<dbReference type="InterPro" id="IPR001917">
    <property type="entry name" value="Aminotrans_II_pyridoxalP_BS"/>
</dbReference>
<evidence type="ECO:0000256" key="10">
    <source>
        <dbReference type="ARBA" id="ARBA00033381"/>
    </source>
</evidence>
<dbReference type="Gene3D" id="3.90.1150.10">
    <property type="entry name" value="Aspartate Aminotransferase, domain 1"/>
    <property type="match status" value="1"/>
</dbReference>
<evidence type="ECO:0000313" key="14">
    <source>
        <dbReference type="EMBL" id="SEH32453.1"/>
    </source>
</evidence>